<organism evidence="2 3">
    <name type="scientific">Apiospora hydei</name>
    <dbReference type="NCBI Taxonomy" id="1337664"/>
    <lineage>
        <taxon>Eukaryota</taxon>
        <taxon>Fungi</taxon>
        <taxon>Dikarya</taxon>
        <taxon>Ascomycota</taxon>
        <taxon>Pezizomycotina</taxon>
        <taxon>Sordariomycetes</taxon>
        <taxon>Xylariomycetidae</taxon>
        <taxon>Amphisphaeriales</taxon>
        <taxon>Apiosporaceae</taxon>
        <taxon>Apiospora</taxon>
    </lineage>
</organism>
<evidence type="ECO:0000259" key="1">
    <source>
        <dbReference type="PROSITE" id="PS50141"/>
    </source>
</evidence>
<evidence type="ECO:0000313" key="3">
    <source>
        <dbReference type="Proteomes" id="UP001433268"/>
    </source>
</evidence>
<dbReference type="RefSeq" id="XP_066665864.1">
    <property type="nucleotide sequence ID" value="XM_066813902.1"/>
</dbReference>
<sequence>ATRSRRNSEDERICFHECHPGYYSIARAAGIREAPCKAKAPVRDNGIHEWVPLSGIVAELRGNDLRCLSLALFAEITFLSASRRTGMKCLPQAKLPLARGNVLHDWHAEVLAIRAFNRFVLDECKVLAEGGPDAESLFLRRRRVDELQEVVTTTTTTPWCGQPFAWRDDVKLHMYCSEAPCGDASMELTMAAQADATPWEVPPSPIAAEPTPTAAPLLPGRAYFQHLGVPARGDAPATLSKSCSDKLALRQCTSLLSSTASLLVSPTNAYLSTLVLPASQHSVTGCERAFSARGRMAAMKEKTEDLLAGGYRFAPFRVDTTDLEFAYSRRGVISRLAREGGVVAAGVGADKMAASNLAVAWTASGLEEASLGGTLQGRKLFDPRGASFASRRKMWALAAEIASMLGAELVGLQKTLAAQNYAELKQSGMLQPRMDVKRKATSIALKGWAKNQGDDDFSL</sequence>
<reference evidence="2 3" key="1">
    <citation type="submission" date="2023-01" db="EMBL/GenBank/DDBJ databases">
        <title>Analysis of 21 Apiospora genomes using comparative genomics revels a genus with tremendous synthesis potential of carbohydrate active enzymes and secondary metabolites.</title>
        <authorList>
            <person name="Sorensen T."/>
        </authorList>
    </citation>
    <scope>NUCLEOTIDE SEQUENCE [LARGE SCALE GENOMIC DNA]</scope>
    <source>
        <strain evidence="2 3">CBS 114990</strain>
    </source>
</reference>
<proteinExistence type="predicted"/>
<dbReference type="PANTHER" id="PTHR47803">
    <property type="entry name" value="TRNA-SPECIFIC ADENOSINE DEAMINASE 1"/>
    <property type="match status" value="1"/>
</dbReference>
<dbReference type="EMBL" id="JAQQWN010000007">
    <property type="protein sequence ID" value="KAK8074924.1"/>
    <property type="molecule type" value="Genomic_DNA"/>
</dbReference>
<comment type="caution">
    <text evidence="2">The sequence shown here is derived from an EMBL/GenBank/DDBJ whole genome shotgun (WGS) entry which is preliminary data.</text>
</comment>
<dbReference type="PROSITE" id="PS50141">
    <property type="entry name" value="A_DEAMIN_EDITASE"/>
    <property type="match status" value="1"/>
</dbReference>
<accession>A0ABR1VUJ7</accession>
<dbReference type="InterPro" id="IPR002466">
    <property type="entry name" value="A_deamin"/>
</dbReference>
<dbReference type="GeneID" id="92046962"/>
<dbReference type="PANTHER" id="PTHR47803:SF1">
    <property type="entry name" value="TRNA-SPECIFIC ADENOSINE DEAMINASE 1"/>
    <property type="match status" value="1"/>
</dbReference>
<name>A0ABR1VUJ7_9PEZI</name>
<dbReference type="Pfam" id="PF02137">
    <property type="entry name" value="A_deamin"/>
    <property type="match status" value="1"/>
</dbReference>
<feature type="non-terminal residue" evidence="2">
    <location>
        <position position="1"/>
    </location>
</feature>
<dbReference type="Proteomes" id="UP001433268">
    <property type="component" value="Unassembled WGS sequence"/>
</dbReference>
<protein>
    <recommendedName>
        <fullName evidence="1">A to I editase domain-containing protein</fullName>
    </recommendedName>
</protein>
<evidence type="ECO:0000313" key="2">
    <source>
        <dbReference type="EMBL" id="KAK8074924.1"/>
    </source>
</evidence>
<dbReference type="InterPro" id="IPR042935">
    <property type="entry name" value="Tad1"/>
</dbReference>
<keyword evidence="3" id="KW-1185">Reference proteome</keyword>
<dbReference type="SMART" id="SM00552">
    <property type="entry name" value="ADEAMc"/>
    <property type="match status" value="1"/>
</dbReference>
<feature type="domain" description="A to I editase" evidence="1">
    <location>
        <begin position="82"/>
        <end position="425"/>
    </location>
</feature>
<gene>
    <name evidence="2" type="ORF">PG997_009587</name>
</gene>